<gene>
    <name evidence="1" type="ORF">pneo_cds_990</name>
</gene>
<dbReference type="EMBL" id="MG011690">
    <property type="protein sequence ID" value="AVK76597.1"/>
    <property type="molecule type" value="Genomic_DNA"/>
</dbReference>
<evidence type="ECO:0000313" key="1">
    <source>
        <dbReference type="EMBL" id="AVK76597.1"/>
    </source>
</evidence>
<organism evidence="1">
    <name type="scientific">Pandoravirus neocaledonia</name>
    <dbReference type="NCBI Taxonomy" id="2107708"/>
    <lineage>
        <taxon>Viruses</taxon>
        <taxon>Pandoravirus</taxon>
    </lineage>
</organism>
<dbReference type="InterPro" id="IPR036770">
    <property type="entry name" value="Ankyrin_rpt-contain_sf"/>
</dbReference>
<dbReference type="KEGG" id="vg:36843310"/>
<dbReference type="Proteomes" id="UP000249287">
    <property type="component" value="Segment"/>
</dbReference>
<dbReference type="GeneID" id="36843310"/>
<dbReference type="RefSeq" id="YP_009482600.1">
    <property type="nucleotide sequence ID" value="NC_037666.1"/>
</dbReference>
<dbReference type="CDD" id="cd09917">
    <property type="entry name" value="F-box_SF"/>
    <property type="match status" value="1"/>
</dbReference>
<dbReference type="SUPFAM" id="SSF81383">
    <property type="entry name" value="F-box domain"/>
    <property type="match status" value="1"/>
</dbReference>
<name>A0A2U7UDT6_9VIRU</name>
<dbReference type="Gene3D" id="1.20.1280.50">
    <property type="match status" value="1"/>
</dbReference>
<dbReference type="Gene3D" id="1.25.40.20">
    <property type="entry name" value="Ankyrin repeat-containing domain"/>
    <property type="match status" value="1"/>
</dbReference>
<protein>
    <submittedName>
        <fullName evidence="1">F-box incomplete domain containing protein</fullName>
    </submittedName>
</protein>
<dbReference type="InterPro" id="IPR036047">
    <property type="entry name" value="F-box-like_dom_sf"/>
</dbReference>
<proteinExistence type="predicted"/>
<accession>A0A2U7UDT6</accession>
<sequence>MEARATIAVLPAEVLDLVFFSHGDVIDRAIVGRVCRRWRHLGRCRWRSRGHRYERPTWIDIVGACCDGRETVARWLVNESAHWHCPLGPADGWACVEAVRLCRADLVPWLRGHGARWTVYTRTKALARGYAGALDEGAADDLVMSQTDVDAIAASGDTALLQRLAMPPLCSDLDLGGIAVSAARAGHLSVLEWLVRKHAFRFPTACVYAAAMKGHAAVVRWLTDAGTPMAATVGAVMAGDVGWLVSRWGHRLDAHARKIISIVAAHGRRPTLDRIMSALPIENRHARAIVCDCAVRYMPKREVLPFLVALVDRFGSVRVVSWLAPPTVGRAIDRDLCNVVAWMIDLGCEWPWSNLSSHSLRKSPRNLVVHALTDAIDHTRAHEPFFFRALADGWKPRRSALCRALCAMAHTRAQNATRTEPSETVIRALIECGHCPWTDKARRLALAMCSIETALLALSGLEARDMAAHVESIRATHPHRHEALVAYLKASPSL</sequence>
<dbReference type="SUPFAM" id="SSF140860">
    <property type="entry name" value="Pseudo ankyrin repeat-like"/>
    <property type="match status" value="1"/>
</dbReference>
<reference evidence="1" key="1">
    <citation type="journal article" date="2018" name="Nat. Commun.">
        <title>Diversity and evolution of the emerging Pandoraviridae family.</title>
        <authorList>
            <person name="Legendre M."/>
            <person name="Fabre E."/>
            <person name="Poirot O."/>
            <person name="Jeudy S."/>
            <person name="Lartigue A."/>
            <person name="Alempic J.M."/>
            <person name="Beucher L."/>
            <person name="Philippe N."/>
            <person name="Bertaux L."/>
            <person name="Christo-Foroux E."/>
            <person name="Labadie K."/>
            <person name="Coute Y."/>
            <person name="Abergel C."/>
            <person name="Claverie J.M."/>
        </authorList>
    </citation>
    <scope>NUCLEOTIDE SEQUENCE [LARGE SCALE GENOMIC DNA]</scope>
    <source>
        <strain evidence="1">Neocaledonia</strain>
    </source>
</reference>